<organism evidence="2 3">
    <name type="scientific">Candidatus Yanofskybacteria bacterium CG10_big_fil_rev_8_21_14_0_10_46_23</name>
    <dbReference type="NCBI Taxonomy" id="1975098"/>
    <lineage>
        <taxon>Bacteria</taxon>
        <taxon>Candidatus Yanofskyibacteriota</taxon>
    </lineage>
</organism>
<gene>
    <name evidence="2" type="ORF">COV31_00075</name>
</gene>
<proteinExistence type="predicted"/>
<reference evidence="2 3" key="1">
    <citation type="submission" date="2017-09" db="EMBL/GenBank/DDBJ databases">
        <title>Depth-based differentiation of microbial function through sediment-hosted aquifers and enrichment of novel symbionts in the deep terrestrial subsurface.</title>
        <authorList>
            <person name="Probst A.J."/>
            <person name="Ladd B."/>
            <person name="Jarett J.K."/>
            <person name="Geller-Mcgrath D.E."/>
            <person name="Sieber C.M."/>
            <person name="Emerson J.B."/>
            <person name="Anantharaman K."/>
            <person name="Thomas B.C."/>
            <person name="Malmstrom R."/>
            <person name="Stieglmeier M."/>
            <person name="Klingl A."/>
            <person name="Woyke T."/>
            <person name="Ryan C.M."/>
            <person name="Banfield J.F."/>
        </authorList>
    </citation>
    <scope>NUCLEOTIDE SEQUENCE [LARGE SCALE GENOMIC DNA]</scope>
    <source>
        <strain evidence="2">CG10_big_fil_rev_8_21_14_0_10_46_23</strain>
    </source>
</reference>
<accession>A0A2H0R6G2</accession>
<comment type="caution">
    <text evidence="2">The sequence shown here is derived from an EMBL/GenBank/DDBJ whole genome shotgun (WGS) entry which is preliminary data.</text>
</comment>
<dbReference type="EMBL" id="PCXO01000003">
    <property type="protein sequence ID" value="PIR41624.1"/>
    <property type="molecule type" value="Genomic_DNA"/>
</dbReference>
<evidence type="ECO:0000313" key="2">
    <source>
        <dbReference type="EMBL" id="PIR41624.1"/>
    </source>
</evidence>
<evidence type="ECO:0000256" key="1">
    <source>
        <dbReference type="SAM" id="SignalP"/>
    </source>
</evidence>
<evidence type="ECO:0000313" key="3">
    <source>
        <dbReference type="Proteomes" id="UP000230232"/>
    </source>
</evidence>
<keyword evidence="1" id="KW-0732">Signal</keyword>
<protein>
    <submittedName>
        <fullName evidence="2">Uncharacterized protein</fullName>
    </submittedName>
</protein>
<feature type="chain" id="PRO_5013601166" evidence="1">
    <location>
        <begin position="29"/>
        <end position="569"/>
    </location>
</feature>
<sequence>MQGRFPKYFFVAVLLLAPLFITPVSAQADTLNQRALFNVDASFDSISRNQITATLFEVSNHGYFYVEDQFYNGLSAFNKNRFRQSLANLAQVFDSQIYPAENNFWGKEPNPGIDGDARVVILLTPMKNNIGGYFDSNNQNLKSVSATSNQREMLHINARVVLDENNTQAFLAHEFQHLISFNQKELINRTNEDFWLNELRSEYSISFLGYNNNFPGSTLERRVSSFLQSPQDSLTEWKNQAEDYATVSLFGEYLTEQYGASILSSSLQGNSRGIPSLEEALKSGGYGQNFKDVFSDWLIALAVNDISQNNKFGFFREGLKNNVRVPISSSVPALGDNLDFEQTIALKDWQGYWLYLGGFLTGQKNVLNFDFSGSALIDTTATLLVIRKDGSVEKILVDLNLNRNKIQIDNLDSIAKIYLMPFKHTKISGFSDNETTSDLAIKIYRTDKISPVINSPESSQYPDGTLLRAQGDYKVYIINNGFRRHIVSPRIFDFYGHLGFDKVIVVSPETVLAYPESRLIQRLGDKRVFELISDSQKEWLNISAEEFIASGRRWEQIFIVNDLEFNFYR</sequence>
<feature type="signal peptide" evidence="1">
    <location>
        <begin position="1"/>
        <end position="28"/>
    </location>
</feature>
<name>A0A2H0R6G2_9BACT</name>
<dbReference type="AlphaFoldDB" id="A0A2H0R6G2"/>
<dbReference type="Proteomes" id="UP000230232">
    <property type="component" value="Unassembled WGS sequence"/>
</dbReference>